<dbReference type="UniPathway" id="UPA00115">
    <property type="reaction ID" value="UER00412"/>
</dbReference>
<dbReference type="Proteomes" id="UP000852906">
    <property type="component" value="Unassembled WGS sequence"/>
</dbReference>
<evidence type="ECO:0000313" key="37">
    <source>
        <dbReference type="EMBL" id="KAA9453596.1"/>
    </source>
</evidence>
<dbReference type="EMBL" id="MJTJ01000019">
    <property type="protein sequence ID" value="OET48992.1"/>
    <property type="molecule type" value="Genomic_DNA"/>
</dbReference>
<evidence type="ECO:0000313" key="73">
    <source>
        <dbReference type="Proteomes" id="UP000852906"/>
    </source>
</evidence>
<evidence type="ECO:0000313" key="48">
    <source>
        <dbReference type="Proteomes" id="UP000365297"/>
    </source>
</evidence>
<dbReference type="EMBL" id="DAAJFY010000001">
    <property type="protein sequence ID" value="HAC0273863.1"/>
    <property type="molecule type" value="Genomic_DNA"/>
</dbReference>
<reference evidence="33" key="9">
    <citation type="submission" date="2020-01" db="EMBL/GenBank/DDBJ databases">
        <authorList>
            <consortium name="NCBI Pathogen Detection Project"/>
        </authorList>
    </citation>
    <scope>NUCLEOTIDE SEQUENCE</scope>
    <source>
        <strain evidence="32">09CEB371LM</strain>
        <strain evidence="34">CFIAFB20100120</strain>
        <strain evidence="33">CFIAFB20130012</strain>
        <strain evidence="36">CFIAFB20170037</strain>
        <strain evidence="35">CFIAFB20170045</strain>
    </source>
</reference>
<evidence type="ECO:0000313" key="28">
    <source>
        <dbReference type="EMBL" id="EDN7714033.1"/>
    </source>
</evidence>
<evidence type="ECO:0000313" key="49">
    <source>
        <dbReference type="Proteomes" id="UP000376505"/>
    </source>
</evidence>
<dbReference type="Proteomes" id="UP000354255">
    <property type="component" value="Unassembled WGS sequence"/>
</dbReference>
<dbReference type="EMBL" id="AACJYH010000004">
    <property type="protein sequence ID" value="EAK8897304.1"/>
    <property type="molecule type" value="Genomic_DNA"/>
</dbReference>
<dbReference type="EMBL" id="QDAY01000001">
    <property type="protein sequence ID" value="KAA9453596.1"/>
    <property type="molecule type" value="Genomic_DNA"/>
</dbReference>
<dbReference type="EMBL" id="AANCRK010000001">
    <property type="protein sequence ID" value="EDN7714033.1"/>
    <property type="molecule type" value="Genomic_DNA"/>
</dbReference>
<reference evidence="30 59" key="7">
    <citation type="submission" date="2019-08" db="EMBL/GenBank/DDBJ databases">
        <authorList>
            <person name="Ashton P.M."/>
            <person name="Dallman T."/>
            <person name="Nair S."/>
            <person name="De Pinna E."/>
            <person name="Peters T."/>
            <person name="Grant K."/>
        </authorList>
    </citation>
    <scope>NUCLEOTIDE SEQUENCE [LARGE SCALE GENOMIC DNA]</scope>
    <source>
        <strain evidence="30 59">788324</strain>
    </source>
</reference>
<dbReference type="AlphaFoldDB" id="A0A0B8QPK6"/>
<dbReference type="Proteomes" id="UP000467347">
    <property type="component" value="Unassembled WGS sequence"/>
</dbReference>
<evidence type="ECO:0000313" key="33">
    <source>
        <dbReference type="EMBL" id="HAB8397009.1"/>
    </source>
</evidence>
<comment type="catalytic activity">
    <reaction evidence="1 3">
        <text>aldehydo-D-ribose 5-phosphate = D-ribulose 5-phosphate</text>
        <dbReference type="Rhea" id="RHEA:14657"/>
        <dbReference type="ChEBI" id="CHEBI:58121"/>
        <dbReference type="ChEBI" id="CHEBI:58273"/>
        <dbReference type="EC" id="5.3.1.6"/>
    </reaction>
</comment>
<dbReference type="Proteomes" id="UP000403352">
    <property type="component" value="Unassembled WGS sequence"/>
</dbReference>
<dbReference type="EMBL" id="AAIAJJ010000005">
    <property type="protein sequence ID" value="ECC1557345.1"/>
    <property type="molecule type" value="Genomic_DNA"/>
</dbReference>
<dbReference type="Proteomes" id="UP000389283">
    <property type="component" value="Unassembled WGS sequence"/>
</dbReference>
<dbReference type="SUPFAM" id="SSF100950">
    <property type="entry name" value="NagB/RpiA/CoA transferase-like"/>
    <property type="match status" value="1"/>
</dbReference>
<dbReference type="Proteomes" id="UP000566721">
    <property type="component" value="Unassembled WGS sequence"/>
</dbReference>
<evidence type="ECO:0000313" key="11">
    <source>
        <dbReference type="EMBL" id="EAG2085741.1"/>
    </source>
</evidence>
<evidence type="ECO:0000313" key="47">
    <source>
        <dbReference type="Proteomes" id="UP000364988"/>
    </source>
</evidence>
<dbReference type="PANTHER" id="PTHR43748">
    <property type="entry name" value="RIBOSE-5-PHOSPHATE ISOMERASE 3, CHLOROPLASTIC-RELATED"/>
    <property type="match status" value="1"/>
</dbReference>
<dbReference type="Proteomes" id="UP000460224">
    <property type="component" value="Unassembled WGS sequence"/>
</dbReference>
<dbReference type="Proteomes" id="UP000842809">
    <property type="component" value="Unassembled WGS sequence"/>
</dbReference>
<evidence type="ECO:0000313" key="20">
    <source>
        <dbReference type="EMBL" id="EAK8897304.1"/>
    </source>
</evidence>
<evidence type="ECO:0000313" key="9">
    <source>
        <dbReference type="EMBL" id="EAD5773812.1"/>
    </source>
</evidence>
<dbReference type="Proteomes" id="UP000478704">
    <property type="component" value="Unassembled WGS sequence"/>
</dbReference>
<evidence type="ECO:0000313" key="27">
    <source>
        <dbReference type="EMBL" id="ECY9784385.1"/>
    </source>
</evidence>
<dbReference type="EMBL" id="AABCVX010000001">
    <property type="protein sequence ID" value="EAG6168265.1"/>
    <property type="molecule type" value="Genomic_DNA"/>
</dbReference>
<dbReference type="HAMAP" id="MF_00170">
    <property type="entry name" value="Rib_5P_isom_A"/>
    <property type="match status" value="1"/>
</dbReference>
<evidence type="ECO:0000313" key="26">
    <source>
        <dbReference type="EMBL" id="ECY6543315.1"/>
    </source>
</evidence>
<feature type="binding site" evidence="3">
    <location>
        <begin position="81"/>
        <end position="84"/>
    </location>
    <ligand>
        <name>substrate</name>
    </ligand>
</feature>
<dbReference type="EMBL" id="AANDSR010000001">
    <property type="protein sequence ID" value="EDN9835266.1"/>
    <property type="molecule type" value="Genomic_DNA"/>
</dbReference>
<evidence type="ECO:0000313" key="38">
    <source>
        <dbReference type="EMBL" id="OET48992.1"/>
    </source>
</evidence>
<evidence type="ECO:0000313" key="13">
    <source>
        <dbReference type="EMBL" id="EAG2513828.1"/>
    </source>
</evidence>
<evidence type="ECO:0000256" key="3">
    <source>
        <dbReference type="HAMAP-Rule" id="MF_00170"/>
    </source>
</evidence>
<evidence type="ECO:0000313" key="7">
    <source>
        <dbReference type="EMBL" id="EAD1183722.1"/>
    </source>
</evidence>
<dbReference type="Proteomes" id="UP000540117">
    <property type="component" value="Unassembled WGS sequence"/>
</dbReference>
<evidence type="ECO:0000313" key="52">
    <source>
        <dbReference type="Proteomes" id="UP000403352"/>
    </source>
</evidence>
<dbReference type="Proteomes" id="UP000467536">
    <property type="component" value="Unassembled WGS sequence"/>
</dbReference>
<evidence type="ECO:0000313" key="69">
    <source>
        <dbReference type="Proteomes" id="UP000566721"/>
    </source>
</evidence>
<comment type="caution">
    <text evidence="29">The sequence shown here is derived from an EMBL/GenBank/DDBJ whole genome shotgun (WGS) entry which is preliminary data.</text>
</comment>
<evidence type="ECO:0000313" key="41">
    <source>
        <dbReference type="Proteomes" id="UP000337746"/>
    </source>
</evidence>
<dbReference type="EMBL" id="AANEHK010000003">
    <property type="protein sequence ID" value="EDO0985209.1"/>
    <property type="molecule type" value="Genomic_DNA"/>
</dbReference>
<dbReference type="GO" id="GO:0009052">
    <property type="term" value="P:pentose-phosphate shunt, non-oxidative branch"/>
    <property type="evidence" value="ECO:0007669"/>
    <property type="project" value="UniProtKB-UniRule"/>
</dbReference>
<evidence type="ECO:0000313" key="60">
    <source>
        <dbReference type="Proteomes" id="UP000478704"/>
    </source>
</evidence>
<dbReference type="Proteomes" id="UP000345329">
    <property type="component" value="Unassembled WGS sequence"/>
</dbReference>
<feature type="binding site" evidence="3">
    <location>
        <position position="121"/>
    </location>
    <ligand>
        <name>substrate</name>
    </ligand>
</feature>
<dbReference type="EMBL" id="AALAQH010000001">
    <property type="protein sequence ID" value="ECX6923342.1"/>
    <property type="molecule type" value="Genomic_DNA"/>
</dbReference>
<dbReference type="EMBL" id="AALGDA010000102">
    <property type="protein sequence ID" value="ECY9784385.1"/>
    <property type="molecule type" value="Genomic_DNA"/>
</dbReference>
<evidence type="ECO:0000313" key="67">
    <source>
        <dbReference type="Proteomes" id="UP000540117"/>
    </source>
</evidence>
<evidence type="ECO:0000313" key="31">
    <source>
        <dbReference type="EMBL" id="EDP8513230.1"/>
    </source>
</evidence>
<dbReference type="EMBL" id="AABAWE010000001">
    <property type="protein sequence ID" value="EAG2085741.1"/>
    <property type="molecule type" value="Genomic_DNA"/>
</dbReference>
<reference evidence="42 46" key="5">
    <citation type="submission" date="2018-06" db="EMBL/GenBank/DDBJ databases">
        <authorList>
            <consortium name="PulseNet: The National Subtyping Network for Foodborne Disease Surveillance"/>
            <person name="Tarr C.L."/>
            <person name="Trees E."/>
            <person name="Katz L.S."/>
            <person name="Carleton-Romer H.A."/>
            <person name="Stroika S."/>
            <person name="Kucerova Z."/>
            <person name="Roache K.F."/>
            <person name="Sabol A.L."/>
            <person name="Besser J."/>
            <person name="Gerner-Smidt P."/>
        </authorList>
    </citation>
    <scope>NUCLEOTIDE SEQUENCE [LARGE SCALE GENOMIC DNA]</scope>
    <source>
        <strain evidence="4 42">2015L-6227</strain>
        <strain evidence="6 46">PNUSAL000910</strain>
        <strain evidence="20 45">PNUSAL004402</strain>
        <strain evidence="27 62">PNUSAL005692</strain>
    </source>
</reference>
<evidence type="ECO:0000256" key="1">
    <source>
        <dbReference type="ARBA" id="ARBA00001713"/>
    </source>
</evidence>
<dbReference type="Proteomes" id="UP000844415">
    <property type="component" value="Unassembled WGS sequence"/>
</dbReference>
<dbReference type="EMBL" id="AABEKY010000004">
    <property type="protein sequence ID" value="EAG9387552.1"/>
    <property type="molecule type" value="Genomic_DNA"/>
</dbReference>
<dbReference type="Gene3D" id="3.40.50.1360">
    <property type="match status" value="1"/>
</dbReference>
<protein>
    <recommendedName>
        <fullName evidence="3">Ribose-5-phosphate isomerase A</fullName>
        <ecNumber evidence="3">5.3.1.6</ecNumber>
    </recommendedName>
    <alternativeName>
        <fullName evidence="3">Phosphoriboisomerase A</fullName>
        <shortName evidence="3">PRI</shortName>
    </alternativeName>
</protein>
<dbReference type="EMBL" id="AAAKQF010000003">
    <property type="protein sequence ID" value="EAC9039653.1"/>
    <property type="molecule type" value="Genomic_DNA"/>
</dbReference>
<dbReference type="Proteomes" id="UP000455569">
    <property type="component" value="Unassembled WGS sequence"/>
</dbReference>
<dbReference type="InterPro" id="IPR050262">
    <property type="entry name" value="Ribose-5P_isomerase"/>
</dbReference>
<feature type="binding site" evidence="3">
    <location>
        <begin position="26"/>
        <end position="29"/>
    </location>
    <ligand>
        <name>substrate</name>
    </ligand>
</feature>
<comment type="subunit">
    <text evidence="3">Homodimer.</text>
</comment>
<sequence>MINQKKIAGEKACEWIKDGMVVGLGTGSTVYYTIEKLGEMVNNGLHITGVATSEETSKQAQNLGIPLKSLNDVAEIDITIDGADEIDTDFQGIKGGGGALLREKMVASASLKNIWVVSEEKLVRNLGKFPLPIEVIPFGWKQIERTLEKEHIQTILRRQSSGEIYVTNNGNYILDIVNQTFRDAEMWQEKLAQIPGIVEHGLFLHYVDIIVCAKANGEIELIKK</sequence>
<dbReference type="Proteomes" id="UP000427828">
    <property type="component" value="Unassembled WGS sequence"/>
</dbReference>
<reference evidence="29 58" key="8">
    <citation type="submission" date="2019-11" db="EMBL/GenBank/DDBJ databases">
        <authorList>
            <consortium name="GenomeTrakr: Next Generation Sequencing Network for Food Pathogen Tracability"/>
        </authorList>
    </citation>
    <scope>NUCLEOTIDE SEQUENCE [LARGE SCALE GENOMIC DNA]</scope>
    <source>
        <strain evidence="15 66">CFSAN063727</strain>
        <strain evidence="28 56">CFSAN102901</strain>
        <strain evidence="5 48">FDA00007096</strain>
        <strain evidence="7 52">FDA00008584</strain>
        <strain evidence="12">FDA00011243</strain>
        <strain evidence="10 43">FDA00013853</strain>
        <strain evidence="22 54">FDA00014336</strain>
        <strain evidence="24 50">FDA00014370</strain>
        <strain evidence="23 51">FDA00014392</strain>
        <strain evidence="31">FDA00015054</strain>
        <strain evidence="14 67">FDA1005580-S054-001</strain>
        <strain evidence="60">FDA1090798-S029-001</strain>
        <strain evidence="61">FDA956581-098-004</strain>
        <strain evidence="13 64">FDA960927-006-004</strain>
        <strain evidence="16 69">FLAG-38921</strain>
        <strain evidence="25 55">FLAG-51482A</strain>
        <strain evidence="11 41">FLAG-54356</strain>
        <strain evidence="9 49">FSIS31901579</strain>
        <strain evidence="19 65">LS1344</strain>
        <strain evidence="29 58">OSF101448</strain>
        <strain evidence="8 44">VA-WGS-00405</strain>
    </source>
</reference>
<dbReference type="Proteomes" id="UP000548278">
    <property type="component" value="Unassembled WGS sequence"/>
</dbReference>
<evidence type="ECO:0000313" key="62">
    <source>
        <dbReference type="Proteomes" id="UP000489121"/>
    </source>
</evidence>
<dbReference type="Proteomes" id="UP000841146">
    <property type="component" value="Unassembled WGS sequence"/>
</dbReference>
<dbReference type="Proteomes" id="UP000840039">
    <property type="component" value="Unassembled WGS sequence"/>
</dbReference>
<dbReference type="Proteomes" id="UP000528151">
    <property type="component" value="Unassembled WGS sequence"/>
</dbReference>
<evidence type="ECO:0000313" key="18">
    <source>
        <dbReference type="EMBL" id="EAG9387552.1"/>
    </source>
</evidence>
<dbReference type="EMBL" id="AABBAW010000001">
    <property type="protein sequence ID" value="EAG2513828.1"/>
    <property type="molecule type" value="Genomic_DNA"/>
</dbReference>
<dbReference type="Proteomes" id="UP000489121">
    <property type="component" value="Unassembled WGS sequence"/>
</dbReference>
<dbReference type="Proteomes" id="UP000364988">
    <property type="component" value="Unassembled WGS sequence"/>
</dbReference>
<evidence type="ECO:0000313" key="17">
    <source>
        <dbReference type="EMBL" id="EAG6990059.1"/>
    </source>
</evidence>
<evidence type="ECO:0000313" key="58">
    <source>
        <dbReference type="Proteomes" id="UP000467347"/>
    </source>
</evidence>
<evidence type="ECO:0000313" key="55">
    <source>
        <dbReference type="Proteomes" id="UP000427828"/>
    </source>
</evidence>
<evidence type="ECO:0000313" key="70">
    <source>
        <dbReference type="Proteomes" id="UP000840197"/>
    </source>
</evidence>
<dbReference type="Proteomes" id="UP000350032">
    <property type="component" value="Unassembled WGS sequence"/>
</dbReference>
<dbReference type="Proteomes" id="UP000272537">
    <property type="component" value="Unassembled WGS sequence"/>
</dbReference>
<dbReference type="Proteomes" id="UP000398321">
    <property type="component" value="Unassembled WGS sequence"/>
</dbReference>
<evidence type="ECO:0000313" key="56">
    <source>
        <dbReference type="Proteomes" id="UP000455569"/>
    </source>
</evidence>
<dbReference type="Proteomes" id="UP000522199">
    <property type="component" value="Unassembled WGS sequence"/>
</dbReference>
<dbReference type="EMBL" id="AAALRN010000001">
    <property type="protein sequence ID" value="EAD1183722.1"/>
    <property type="molecule type" value="Genomic_DNA"/>
</dbReference>
<evidence type="ECO:0000313" key="36">
    <source>
        <dbReference type="EMBL" id="HAC0273863.1"/>
    </source>
</evidence>
<evidence type="ECO:0000313" key="23">
    <source>
        <dbReference type="EMBL" id="ECB9512351.1"/>
    </source>
</evidence>
<evidence type="ECO:0000313" key="51">
    <source>
        <dbReference type="Proteomes" id="UP000398321"/>
    </source>
</evidence>
<evidence type="ECO:0000313" key="35">
    <source>
        <dbReference type="EMBL" id="HAC0013841.1"/>
    </source>
</evidence>
<evidence type="ECO:0000313" key="39">
    <source>
        <dbReference type="EMBL" id="RKA10734.1"/>
    </source>
</evidence>
<proteinExistence type="inferred from homology"/>
<dbReference type="EMBL" id="AABGUK010000001">
    <property type="protein sequence ID" value="EAH4240687.1"/>
    <property type="molecule type" value="Genomic_DNA"/>
</dbReference>
<gene>
    <name evidence="3 29" type="primary">rpiA</name>
    <name evidence="39" type="synonym">rpia</name>
    <name evidence="17" type="ORF">AB917_05595</name>
    <name evidence="4" type="ORF">ABZ57_00745</name>
    <name evidence="38" type="ORF">AJL21_12055</name>
    <name evidence="5" type="ORF">ARY78_01300</name>
    <name evidence="13" type="ORF">B1N52_01520</name>
    <name evidence="12" type="ORF">B1S26_01585</name>
    <name evidence="25" type="ORF">BCZ19_01535</name>
    <name evidence="11" type="ORF">BCZ21_00590</name>
    <name evidence="15" type="ORF">CA369_12735</name>
    <name evidence="14" type="ORF">CAV64_01360</name>
    <name evidence="18" type="ORF">CW845_08630</name>
    <name evidence="20" type="ORF">D7104_06245</name>
    <name evidence="37" type="ORF">DCK61_03820</name>
    <name evidence="16" type="ORF">DCT16_02565</name>
    <name evidence="39" type="ORF">DYZ80_00261</name>
    <name evidence="19" type="ORF">E5F58_01570</name>
    <name evidence="10" type="ORF">EX365_01330</name>
    <name evidence="9" type="ORF">EXZ73_05830</name>
    <name evidence="26" type="ORF">F6436_03120</name>
    <name evidence="27" type="ORF">F6515_15520</name>
    <name evidence="21" type="ORF">FA835_06240</name>
    <name evidence="23" type="ORF">FLQ97_01235</name>
    <name evidence="22" type="ORF">FLR03_03870</name>
    <name evidence="24" type="ORF">FNX40_11085</name>
    <name evidence="30" type="ORF">FV747_04245</name>
    <name evidence="31" type="ORF">G3O21_000624</name>
    <name evidence="32" type="ORF">GHH22_07180</name>
    <name evidence="29" type="ORF">GJW51_01125</name>
    <name evidence="28" type="ORF">GQG13_02735</name>
    <name evidence="33" type="ORF">GYR60_00620</name>
    <name evidence="34" type="ORF">GYS09_03845</name>
    <name evidence="35" type="ORF">GYX23_12660</name>
    <name evidence="36" type="ORF">GYY14_00605</name>
    <name evidence="6" type="ORF">KV70_05485</name>
    <name evidence="7" type="ORF">QD52_01335</name>
    <name evidence="8" type="ORF">UI29_01350</name>
</gene>
<dbReference type="PANTHER" id="PTHR43748:SF3">
    <property type="entry name" value="RIBOSE-5-PHOSPHATE ISOMERASE 3, CHLOROPLASTIC-RELATED"/>
    <property type="match status" value="1"/>
</dbReference>
<dbReference type="InterPro" id="IPR004788">
    <property type="entry name" value="Ribose5P_isomerase_type_A"/>
</dbReference>
<dbReference type="EMBL" id="AACKDQ010000011">
    <property type="protein sequence ID" value="EAK9316708.1"/>
    <property type="molecule type" value="Genomic_DNA"/>
</dbReference>
<dbReference type="Proteomes" id="UP000344343">
    <property type="component" value="Unassembled WGS sequence"/>
</dbReference>
<evidence type="ECO:0000313" key="12">
    <source>
        <dbReference type="EMBL" id="EAG2244090.1"/>
    </source>
</evidence>
<feature type="active site" description="Proton acceptor" evidence="3">
    <location>
        <position position="103"/>
    </location>
</feature>
<evidence type="ECO:0000313" key="42">
    <source>
        <dbReference type="Proteomes" id="UP000339309"/>
    </source>
</evidence>
<dbReference type="Proteomes" id="UP000365297">
    <property type="component" value="Unassembled WGS sequence"/>
</dbReference>
<evidence type="ECO:0000313" key="64">
    <source>
        <dbReference type="Proteomes" id="UP000525850"/>
    </source>
</evidence>
<evidence type="ECO:0000313" key="61">
    <source>
        <dbReference type="Proteomes" id="UP000481141"/>
    </source>
</evidence>
<dbReference type="EMBL" id="AABBZO010000016">
    <property type="protein sequence ID" value="EAG4463160.1"/>
    <property type="molecule type" value="Genomic_DNA"/>
</dbReference>
<dbReference type="GO" id="GO:0004751">
    <property type="term" value="F:ribose-5-phosphate isomerase activity"/>
    <property type="evidence" value="ECO:0007669"/>
    <property type="project" value="UniProtKB-UniRule"/>
</dbReference>
<evidence type="ECO:0000313" key="71">
    <source>
        <dbReference type="Proteomes" id="UP000841146"/>
    </source>
</evidence>
<name>A0A0B8QPK6_LISMN</name>
<dbReference type="NCBIfam" id="NF001924">
    <property type="entry name" value="PRK00702.1"/>
    <property type="match status" value="1"/>
</dbReference>
<comment type="similarity">
    <text evidence="3">Belongs to the ribose 5-phosphate isomerase family.</text>
</comment>
<evidence type="ECO:0000313" key="10">
    <source>
        <dbReference type="EMBL" id="EAD5785201.1"/>
    </source>
</evidence>
<dbReference type="Proteomes" id="UP000527632">
    <property type="component" value="Unassembled WGS sequence"/>
</dbReference>
<evidence type="ECO:0000313" key="65">
    <source>
        <dbReference type="Proteomes" id="UP000527632"/>
    </source>
</evidence>
<dbReference type="NCBIfam" id="TIGR00021">
    <property type="entry name" value="rpiA"/>
    <property type="match status" value="1"/>
</dbReference>
<evidence type="ECO:0000313" key="8">
    <source>
        <dbReference type="EMBL" id="EAD3791417.1"/>
    </source>
</evidence>
<comment type="function">
    <text evidence="3">Catalyzes the reversible conversion of ribose-5-phosphate to ribulose 5-phosphate.</text>
</comment>
<evidence type="ECO:0000313" key="46">
    <source>
        <dbReference type="Proteomes" id="UP000354255"/>
    </source>
</evidence>
<evidence type="ECO:0000313" key="57">
    <source>
        <dbReference type="Proteomes" id="UP000460224"/>
    </source>
</evidence>
<dbReference type="Proteomes" id="UP000376505">
    <property type="component" value="Unassembled WGS sequence"/>
</dbReference>
<dbReference type="EMBL" id="AAAIKW010000001">
    <property type="protein sequence ID" value="EAC4551006.1"/>
    <property type="molecule type" value="Genomic_DNA"/>
</dbReference>
<evidence type="ECO:0000313" key="19">
    <source>
        <dbReference type="EMBL" id="EAH4240687.1"/>
    </source>
</evidence>
<dbReference type="Proteomes" id="UP000481141">
    <property type="component" value="Unassembled WGS sequence"/>
</dbReference>
<dbReference type="EMBL" id="AAHZFY010000002">
    <property type="protein sequence ID" value="ECB9512351.1"/>
    <property type="molecule type" value="Genomic_DNA"/>
</dbReference>
<evidence type="ECO:0000313" key="53">
    <source>
        <dbReference type="Proteomes" id="UP000410967"/>
    </source>
</evidence>
<evidence type="ECO:0000313" key="72">
    <source>
        <dbReference type="Proteomes" id="UP000844415"/>
    </source>
</evidence>
<dbReference type="Pfam" id="PF06026">
    <property type="entry name" value="Rib_5-P_isom_A"/>
    <property type="match status" value="1"/>
</dbReference>
<evidence type="ECO:0000313" key="24">
    <source>
        <dbReference type="EMBL" id="ECC1557345.1"/>
    </source>
</evidence>
<dbReference type="EMBL" id="DAAJCS010000010">
    <property type="protein sequence ID" value="HAC0013841.1"/>
    <property type="molecule type" value="Genomic_DNA"/>
</dbReference>
<evidence type="ECO:0000313" key="21">
    <source>
        <dbReference type="EMBL" id="EAK9316708.1"/>
    </source>
</evidence>
<evidence type="ECO:0000313" key="63">
    <source>
        <dbReference type="Proteomes" id="UP000522199"/>
    </source>
</evidence>
<evidence type="ECO:0000313" key="50">
    <source>
        <dbReference type="Proteomes" id="UP000389283"/>
    </source>
</evidence>
<dbReference type="Proteomes" id="UP000525850">
    <property type="component" value="Unassembled WGS sequence"/>
</dbReference>
<evidence type="ECO:0000313" key="15">
    <source>
        <dbReference type="EMBL" id="EAG4463160.1"/>
    </source>
</evidence>
<reference evidence="38 73" key="1">
    <citation type="submission" date="2016-09" db="EMBL/GenBank/DDBJ databases">
        <title>100K Listeria isolates.</title>
        <authorList>
            <person name="Chen P."/>
            <person name="Weimer B.C."/>
            <person name="Kong N."/>
            <person name="Huang B."/>
        </authorList>
    </citation>
    <scope>NUCLEOTIDE SEQUENCE [LARGE SCALE GENOMIC DNA]</scope>
    <source>
        <strain evidence="38 73">BCW_2383</strain>
    </source>
</reference>
<dbReference type="EMBL" id="AABBYJ010000001">
    <property type="protein sequence ID" value="EAG4329898.1"/>
    <property type="molecule type" value="Genomic_DNA"/>
</dbReference>
<dbReference type="RefSeq" id="WP_003727063.1">
    <property type="nucleotide sequence ID" value="NC_021824.1"/>
</dbReference>
<comment type="pathway">
    <text evidence="3">Carbohydrate degradation; pentose phosphate pathway; D-ribose 5-phosphate from D-ribulose 5-phosphate (non-oxidative stage): step 1/1.</text>
</comment>
<evidence type="ECO:0000313" key="32">
    <source>
        <dbReference type="EMBL" id="HAA8052937.1"/>
    </source>
</evidence>
<evidence type="ECO:0000313" key="4">
    <source>
        <dbReference type="EMBL" id="EAC4551006.1"/>
    </source>
</evidence>
<evidence type="ECO:0000313" key="6">
    <source>
        <dbReference type="EMBL" id="EAC9039653.1"/>
    </source>
</evidence>
<feature type="binding site" evidence="3">
    <location>
        <begin position="94"/>
        <end position="97"/>
    </location>
    <ligand>
        <name>substrate</name>
    </ligand>
</feature>
<dbReference type="SMR" id="A0A0B8QPK6"/>
<evidence type="ECO:0000313" key="44">
    <source>
        <dbReference type="Proteomes" id="UP000345329"/>
    </source>
</evidence>
<dbReference type="EMBL" id="DAAEEB010000004">
    <property type="protein sequence ID" value="HAA8052937.1"/>
    <property type="molecule type" value="Genomic_DNA"/>
</dbReference>
<evidence type="ECO:0000313" key="45">
    <source>
        <dbReference type="Proteomes" id="UP000350032"/>
    </source>
</evidence>
<dbReference type="EMBL" id="AABDGJ010000003">
    <property type="protein sequence ID" value="EAG6990059.1"/>
    <property type="molecule type" value="Genomic_DNA"/>
</dbReference>
<dbReference type="EMBL" id="QXLS01000001">
    <property type="protein sequence ID" value="RKA10734.1"/>
    <property type="molecule type" value="Genomic_DNA"/>
</dbReference>
<evidence type="ECO:0000313" key="30">
    <source>
        <dbReference type="EMBL" id="EDO0985209.1"/>
    </source>
</evidence>
<dbReference type="EMBL" id="AAANYN010000006">
    <property type="protein sequence ID" value="EAD5773812.1"/>
    <property type="molecule type" value="Genomic_DNA"/>
</dbReference>
<evidence type="ECO:0000313" key="34">
    <source>
        <dbReference type="EMBL" id="HAB8556426.1"/>
    </source>
</evidence>
<evidence type="ECO:0000313" key="68">
    <source>
        <dbReference type="Proteomes" id="UP000548278"/>
    </source>
</evidence>
<evidence type="ECO:0000313" key="14">
    <source>
        <dbReference type="EMBL" id="EAG4329898.1"/>
    </source>
</evidence>
<evidence type="ECO:0000256" key="2">
    <source>
        <dbReference type="ARBA" id="ARBA00023235"/>
    </source>
</evidence>
<dbReference type="EMBL" id="AALEDS010000002">
    <property type="protein sequence ID" value="ECY6543315.1"/>
    <property type="molecule type" value="Genomic_DNA"/>
</dbReference>
<dbReference type="EMBL" id="AAHZFN010000004">
    <property type="protein sequence ID" value="ECB9472816.1"/>
    <property type="molecule type" value="Genomic_DNA"/>
</dbReference>
<reference evidence="70 71" key="3">
    <citation type="journal article" date="2018" name="Genome Biol.">
        <title>SKESA: strategic k-mer extension for scrupulous assemblies.</title>
        <authorList>
            <person name="Souvorov A."/>
            <person name="Agarwala R."/>
            <person name="Lipman D.J."/>
        </authorList>
    </citation>
    <scope>NUCLEOTIDE SEQUENCE [LARGE SCALE GENOMIC DNA]</scope>
    <source>
        <strain evidence="32">09CEB371LM</strain>
        <strain evidence="34 72">CFIAFB20100120</strain>
        <strain evidence="33 70">CFIAFB20130012</strain>
        <strain evidence="36">CFIAFB20170037</strain>
        <strain evidence="35 71">CFIAFB20170045</strain>
    </source>
</reference>
<dbReference type="EMBL" id="AAANYR010000001">
    <property type="protein sequence ID" value="EAD5785201.1"/>
    <property type="molecule type" value="Genomic_DNA"/>
</dbReference>
<organism evidence="29 58">
    <name type="scientific">Listeria monocytogenes</name>
    <dbReference type="NCBI Taxonomy" id="1639"/>
    <lineage>
        <taxon>Bacteria</taxon>
        <taxon>Bacillati</taxon>
        <taxon>Bacillota</taxon>
        <taxon>Bacilli</taxon>
        <taxon>Bacillales</taxon>
        <taxon>Listeriaceae</taxon>
        <taxon>Listeria</taxon>
    </lineage>
</organism>
<evidence type="ECO:0000313" key="25">
    <source>
        <dbReference type="EMBL" id="ECX6923342.1"/>
    </source>
</evidence>
<reference evidence="39 40" key="2">
    <citation type="journal article" date="2018" name="BMC Genomics">
        <title>Genes significantly associated with lineage II food isolates of Listeria monocytogenes.</title>
        <authorList>
            <person name="Pirone-Davies C."/>
            <person name="Chen Y."/>
            <person name="Pightling A."/>
            <person name="Ryan G."/>
            <person name="Wang Y."/>
            <person name="Yao K."/>
            <person name="Hoffmann M."/>
            <person name="Allard M.W."/>
        </authorList>
    </citation>
    <scope>NUCLEOTIDE SEQUENCE [LARGE SCALE GENOMIC DNA]</scope>
    <source>
        <strain evidence="39 40">PNUSAL000550</strain>
    </source>
</reference>
<accession>A0A0B8QPK6</accession>
<dbReference type="SUPFAM" id="SSF75445">
    <property type="entry name" value="D-ribose-5-phosphate isomerase (RpiA), lid domain"/>
    <property type="match status" value="1"/>
</dbReference>
<dbReference type="EMBL" id="AABAYG010000001">
    <property type="protein sequence ID" value="EAG2244090.1"/>
    <property type="molecule type" value="Genomic_DNA"/>
</dbReference>
<dbReference type="Proteomes" id="UP000339309">
    <property type="component" value="Unassembled WGS sequence"/>
</dbReference>
<evidence type="ECO:0000313" key="40">
    <source>
        <dbReference type="Proteomes" id="UP000272537"/>
    </source>
</evidence>
<dbReference type="Proteomes" id="UP000337746">
    <property type="component" value="Unassembled WGS sequence"/>
</dbReference>
<dbReference type="Gene3D" id="3.30.70.260">
    <property type="match status" value="1"/>
</dbReference>
<dbReference type="Proteomes" id="UP000840197">
    <property type="component" value="Unassembled WGS sequence"/>
</dbReference>
<evidence type="ECO:0000313" key="16">
    <source>
        <dbReference type="EMBL" id="EAG6168265.1"/>
    </source>
</evidence>
<dbReference type="InterPro" id="IPR037171">
    <property type="entry name" value="NagB/RpiA_transferase-like"/>
</dbReference>
<dbReference type="EMBL" id="AAAIXK010000001">
    <property type="protein sequence ID" value="EAC5549065.1"/>
    <property type="molecule type" value="Genomic_DNA"/>
</dbReference>
<reference evidence="53 63" key="6">
    <citation type="submission" date="2019-04" db="EMBL/GenBank/DDBJ databases">
        <authorList>
            <consortium name="GenomeTrakr network: Whole genome sequencing for foodborne pathogen traceback"/>
        </authorList>
    </citation>
    <scope>NUCLEOTIDE SEQUENCE [LARGE SCALE GENOMIC DNA]</scope>
    <source>
        <strain evidence="17 68">CFSAN004300</strain>
        <strain evidence="18 63">CFSAN072474</strain>
        <strain evidence="26 47">FLAG-55987</strain>
        <strain evidence="21 53">PHLUSALM00088</strain>
    </source>
</reference>
<dbReference type="EMBL" id="DAAIJL010000003">
    <property type="protein sequence ID" value="HAB8556426.1"/>
    <property type="molecule type" value="Genomic_DNA"/>
</dbReference>
<dbReference type="EMBL" id="AANPAU010000002">
    <property type="protein sequence ID" value="EDP8513230.1"/>
    <property type="molecule type" value="Genomic_DNA"/>
</dbReference>
<reference evidence="37 57" key="4">
    <citation type="submission" date="2018-04" db="EMBL/GenBank/DDBJ databases">
        <title>Genome Analysis of a Prevalent Clone of Listeria monocytogenes Sequence Type 87 in China.</title>
        <authorList>
            <person name="Wang Y."/>
        </authorList>
    </citation>
    <scope>NUCLEOTIDE SEQUENCE [LARGE SCALE GENOMIC DNA]</scope>
    <source>
        <strain evidence="37 57">ICDC_LM1523</strain>
    </source>
</reference>
<dbReference type="EMBL" id="AAAMZD010000001">
    <property type="protein sequence ID" value="EAD3791417.1"/>
    <property type="molecule type" value="Genomic_DNA"/>
</dbReference>
<evidence type="ECO:0000313" key="22">
    <source>
        <dbReference type="EMBL" id="ECB9472816.1"/>
    </source>
</evidence>
<dbReference type="Proteomes" id="UP000410967">
    <property type="component" value="Unassembled WGS sequence"/>
</dbReference>
<dbReference type="CDD" id="cd01398">
    <property type="entry name" value="RPI_A"/>
    <property type="match status" value="1"/>
</dbReference>
<dbReference type="FunFam" id="3.40.50.1360:FF:000001">
    <property type="entry name" value="Ribose-5-phosphate isomerase A"/>
    <property type="match status" value="1"/>
</dbReference>
<dbReference type="InterPro" id="IPR020672">
    <property type="entry name" value="Ribose5P_isomerase_typA_subgr"/>
</dbReference>
<evidence type="ECO:0000313" key="29">
    <source>
        <dbReference type="EMBL" id="EDN9835266.1"/>
    </source>
</evidence>
<evidence type="ECO:0000313" key="54">
    <source>
        <dbReference type="Proteomes" id="UP000423131"/>
    </source>
</evidence>
<evidence type="ECO:0000313" key="66">
    <source>
        <dbReference type="Proteomes" id="UP000528151"/>
    </source>
</evidence>
<evidence type="ECO:0000313" key="43">
    <source>
        <dbReference type="Proteomes" id="UP000344343"/>
    </source>
</evidence>
<keyword evidence="2 3" id="KW-0413">Isomerase</keyword>
<dbReference type="EC" id="5.3.1.6" evidence="3"/>
<evidence type="ECO:0000313" key="59">
    <source>
        <dbReference type="Proteomes" id="UP000467536"/>
    </source>
</evidence>
<evidence type="ECO:0000313" key="5">
    <source>
        <dbReference type="EMBL" id="EAC5549065.1"/>
    </source>
</evidence>
<dbReference type="KEGG" id="lmok:CQ02_05095"/>
<dbReference type="Proteomes" id="UP000423131">
    <property type="component" value="Unassembled WGS sequence"/>
</dbReference>
<dbReference type="EMBL" id="DAAIHR010000001">
    <property type="protein sequence ID" value="HAB8397009.1"/>
    <property type="molecule type" value="Genomic_DNA"/>
</dbReference>